<evidence type="ECO:0000259" key="1">
    <source>
        <dbReference type="PROSITE" id="PS51819"/>
    </source>
</evidence>
<dbReference type="InterPro" id="IPR037523">
    <property type="entry name" value="VOC_core"/>
</dbReference>
<dbReference type="Pfam" id="PF00903">
    <property type="entry name" value="Glyoxalase"/>
    <property type="match status" value="1"/>
</dbReference>
<dbReference type="InterPro" id="IPR004360">
    <property type="entry name" value="Glyas_Fos-R_dOase_dom"/>
</dbReference>
<dbReference type="EMBL" id="CP036349">
    <property type="protein sequence ID" value="QDV72309.1"/>
    <property type="molecule type" value="Genomic_DNA"/>
</dbReference>
<dbReference type="PROSITE" id="PS51819">
    <property type="entry name" value="VOC"/>
    <property type="match status" value="1"/>
</dbReference>
<dbReference type="SUPFAM" id="SSF54593">
    <property type="entry name" value="Glyoxalase/Bleomycin resistance protein/Dihydroxybiphenyl dioxygenase"/>
    <property type="match status" value="1"/>
</dbReference>
<dbReference type="Gene3D" id="3.30.720.120">
    <property type="match status" value="1"/>
</dbReference>
<proteinExistence type="predicted"/>
<evidence type="ECO:0000313" key="3">
    <source>
        <dbReference type="Proteomes" id="UP000316426"/>
    </source>
</evidence>
<dbReference type="RefSeq" id="WP_145106665.1">
    <property type="nucleotide sequence ID" value="NZ_CP036349.1"/>
</dbReference>
<dbReference type="Proteomes" id="UP000316426">
    <property type="component" value="Chromosome"/>
</dbReference>
<dbReference type="InterPro" id="IPR029068">
    <property type="entry name" value="Glyas_Bleomycin-R_OHBP_Dase"/>
</dbReference>
<dbReference type="AlphaFoldDB" id="A0A518K3F0"/>
<keyword evidence="3" id="KW-1185">Reference proteome</keyword>
<feature type="domain" description="VOC" evidence="1">
    <location>
        <begin position="8"/>
        <end position="136"/>
    </location>
</feature>
<gene>
    <name evidence="2" type="ORF">Spa11_04830</name>
</gene>
<dbReference type="KEGG" id="bmei:Spa11_04830"/>
<protein>
    <submittedName>
        <fullName evidence="2">Glyoxalase-like domain protein</fullName>
    </submittedName>
</protein>
<reference evidence="2 3" key="1">
    <citation type="submission" date="2019-02" db="EMBL/GenBank/DDBJ databases">
        <title>Deep-cultivation of Planctomycetes and their phenomic and genomic characterization uncovers novel biology.</title>
        <authorList>
            <person name="Wiegand S."/>
            <person name="Jogler M."/>
            <person name="Boedeker C."/>
            <person name="Pinto D."/>
            <person name="Vollmers J."/>
            <person name="Rivas-Marin E."/>
            <person name="Kohn T."/>
            <person name="Peeters S.H."/>
            <person name="Heuer A."/>
            <person name="Rast P."/>
            <person name="Oberbeckmann S."/>
            <person name="Bunk B."/>
            <person name="Jeske O."/>
            <person name="Meyerdierks A."/>
            <person name="Storesund J.E."/>
            <person name="Kallscheuer N."/>
            <person name="Luecker S."/>
            <person name="Lage O.M."/>
            <person name="Pohl T."/>
            <person name="Merkel B.J."/>
            <person name="Hornburger P."/>
            <person name="Mueller R.-W."/>
            <person name="Bruemmer F."/>
            <person name="Labrenz M."/>
            <person name="Spormann A.M."/>
            <person name="Op den Camp H."/>
            <person name="Overmann J."/>
            <person name="Amann R."/>
            <person name="Jetten M.S.M."/>
            <person name="Mascher T."/>
            <person name="Medema M.H."/>
            <person name="Devos D.P."/>
            <person name="Kaster A.-K."/>
            <person name="Ovreas L."/>
            <person name="Rohde M."/>
            <person name="Galperin M.Y."/>
            <person name="Jogler C."/>
        </authorList>
    </citation>
    <scope>NUCLEOTIDE SEQUENCE [LARGE SCALE GENOMIC DNA]</scope>
    <source>
        <strain evidence="2 3">Spa11</strain>
    </source>
</reference>
<dbReference type="CDD" id="cd07246">
    <property type="entry name" value="VOC_like"/>
    <property type="match status" value="1"/>
</dbReference>
<dbReference type="Gene3D" id="3.30.720.110">
    <property type="match status" value="1"/>
</dbReference>
<dbReference type="PANTHER" id="PTHR34109:SF1">
    <property type="entry name" value="VOC DOMAIN-CONTAINING PROTEIN"/>
    <property type="match status" value="1"/>
</dbReference>
<evidence type="ECO:0000313" key="2">
    <source>
        <dbReference type="EMBL" id="QDV72309.1"/>
    </source>
</evidence>
<organism evidence="2 3">
    <name type="scientific">Botrimarina mediterranea</name>
    <dbReference type="NCBI Taxonomy" id="2528022"/>
    <lineage>
        <taxon>Bacteria</taxon>
        <taxon>Pseudomonadati</taxon>
        <taxon>Planctomycetota</taxon>
        <taxon>Planctomycetia</taxon>
        <taxon>Pirellulales</taxon>
        <taxon>Lacipirellulaceae</taxon>
        <taxon>Botrimarina</taxon>
    </lineage>
</organism>
<accession>A0A518K3F0</accession>
<name>A0A518K3F0_9BACT</name>
<sequence length="156" mass="16807">MTQPIPLGRSGITPHLVLNHASAAIDFYKAAFGAVEHCRMPGPDGRLMHAEMTIGDSLFMLADDFPEYCEGASRSAKTLGGTPVGLHRYVADCDAAVKQATDAGATVLVPPQDMFWGDRYAVVVDPFGHQWALATHIKDLTPEEMMAGMNSAFQQS</sequence>
<dbReference type="PANTHER" id="PTHR34109">
    <property type="entry name" value="BNAUNNG04460D PROTEIN-RELATED"/>
    <property type="match status" value="1"/>
</dbReference>